<keyword evidence="2" id="KW-1185">Reference proteome</keyword>
<sequence>MQKYMFIHKLRVDVAGLGQFSATGDIILPNGVCQMSSTWRVLTYATAPLYAVGPSSIVQFAQLFSNQQWSVPTCAGSNNQDDFETSSLTITIMCKRSFLCYHLCGLTFIIRTTLGVF</sequence>
<evidence type="ECO:0000313" key="2">
    <source>
        <dbReference type="Proteomes" id="UP001558632"/>
    </source>
</evidence>
<reference evidence="1 2" key="1">
    <citation type="submission" date="2024-07" db="EMBL/GenBank/DDBJ databases">
        <title>Enhanced genomic and transcriptomic resources for Trichinella pseudospiralis and T. spiralis underpin the discovery of pronounced molecular differences between stages and species.</title>
        <authorList>
            <person name="Pasi K.K."/>
            <person name="La Rosa G."/>
            <person name="Gomez-Morales M.A."/>
            <person name="Tosini F."/>
            <person name="Sumanam S."/>
            <person name="Young N.D."/>
            <person name="Chang B.C."/>
            <person name="Robin G.B."/>
        </authorList>
    </citation>
    <scope>NUCLEOTIDE SEQUENCE [LARGE SCALE GENOMIC DNA]</scope>
    <source>
        <strain evidence="1">ISS534</strain>
    </source>
</reference>
<evidence type="ECO:0000313" key="1">
    <source>
        <dbReference type="EMBL" id="KAL1240239.1"/>
    </source>
</evidence>
<dbReference type="EMBL" id="JBEUSY010000258">
    <property type="protein sequence ID" value="KAL1240239.1"/>
    <property type="molecule type" value="Genomic_DNA"/>
</dbReference>
<name>A0ABR3KJN6_TRISP</name>
<protein>
    <submittedName>
        <fullName evidence="1">5-carboxymethyl-2-hydroxymuconate semialdehyde dehydrogenase</fullName>
    </submittedName>
</protein>
<comment type="caution">
    <text evidence="1">The sequence shown here is derived from an EMBL/GenBank/DDBJ whole genome shotgun (WGS) entry which is preliminary data.</text>
</comment>
<dbReference type="Proteomes" id="UP001558632">
    <property type="component" value="Unassembled WGS sequence"/>
</dbReference>
<accession>A0ABR3KJN6</accession>
<proteinExistence type="predicted"/>
<organism evidence="1 2">
    <name type="scientific">Trichinella spiralis</name>
    <name type="common">Trichina worm</name>
    <dbReference type="NCBI Taxonomy" id="6334"/>
    <lineage>
        <taxon>Eukaryota</taxon>
        <taxon>Metazoa</taxon>
        <taxon>Ecdysozoa</taxon>
        <taxon>Nematoda</taxon>
        <taxon>Enoplea</taxon>
        <taxon>Dorylaimia</taxon>
        <taxon>Trichinellida</taxon>
        <taxon>Trichinellidae</taxon>
        <taxon>Trichinella</taxon>
    </lineage>
</organism>
<gene>
    <name evidence="1" type="ORF">TSPI_07258</name>
</gene>